<feature type="region of interest" description="Disordered" evidence="1">
    <location>
        <begin position="127"/>
        <end position="146"/>
    </location>
</feature>
<dbReference type="STRING" id="1121117.SAMN02745977_01753"/>
<keyword evidence="2" id="KW-0732">Signal</keyword>
<evidence type="ECO:0000256" key="2">
    <source>
        <dbReference type="SAM" id="SignalP"/>
    </source>
</evidence>
<name>A0A1H8IF88_9BURK</name>
<feature type="chain" id="PRO_5011491623" evidence="2">
    <location>
        <begin position="29"/>
        <end position="146"/>
    </location>
</feature>
<dbReference type="InterPro" id="IPR012899">
    <property type="entry name" value="LTXXQ"/>
</dbReference>
<dbReference type="OrthoDB" id="5298564at2"/>
<evidence type="ECO:0000313" key="3">
    <source>
        <dbReference type="EMBL" id="SEN67470.1"/>
    </source>
</evidence>
<accession>A0A1H8IF88</accession>
<dbReference type="EMBL" id="FOCW01000004">
    <property type="protein sequence ID" value="SEN67470.1"/>
    <property type="molecule type" value="Genomic_DNA"/>
</dbReference>
<dbReference type="RefSeq" id="WP_091816745.1">
    <property type="nucleotide sequence ID" value="NZ_FOCW01000004.1"/>
</dbReference>
<evidence type="ECO:0000313" key="4">
    <source>
        <dbReference type="Proteomes" id="UP000199531"/>
    </source>
</evidence>
<reference evidence="3 4" key="1">
    <citation type="submission" date="2016-10" db="EMBL/GenBank/DDBJ databases">
        <authorList>
            <person name="de Groot N.N."/>
        </authorList>
    </citation>
    <scope>NUCLEOTIDE SEQUENCE [LARGE SCALE GENOMIC DNA]</scope>
    <source>
        <strain evidence="3 4">DSM 15123</strain>
    </source>
</reference>
<dbReference type="Proteomes" id="UP000199531">
    <property type="component" value="Unassembled WGS sequence"/>
</dbReference>
<feature type="signal peptide" evidence="2">
    <location>
        <begin position="1"/>
        <end position="28"/>
    </location>
</feature>
<proteinExistence type="predicted"/>
<sequence length="146" mass="15931">MTFTKTFAKPLIAAAMMGVLGTSGVAMAQKAPANAAANAQNQIAQLKNVLKINAGQESAWNGFVTAYTQNFNPSRNPSAAQFNAMKTPQRIEFLKNLRAEENAFLTKRYDASLALYNKLDDGQKQMFDEMTSQPVQQAPRAAGKKK</sequence>
<keyword evidence="4" id="KW-1185">Reference proteome</keyword>
<organism evidence="3 4">
    <name type="scientific">Brachymonas denitrificans DSM 15123</name>
    <dbReference type="NCBI Taxonomy" id="1121117"/>
    <lineage>
        <taxon>Bacteria</taxon>
        <taxon>Pseudomonadati</taxon>
        <taxon>Pseudomonadota</taxon>
        <taxon>Betaproteobacteria</taxon>
        <taxon>Burkholderiales</taxon>
        <taxon>Comamonadaceae</taxon>
        <taxon>Brachymonas</taxon>
    </lineage>
</organism>
<gene>
    <name evidence="3" type="ORF">SAMN02745977_01753</name>
</gene>
<protein>
    <submittedName>
        <fullName evidence="3">LTXXQ motif family protein</fullName>
    </submittedName>
</protein>
<dbReference type="GO" id="GO:0042597">
    <property type="term" value="C:periplasmic space"/>
    <property type="evidence" value="ECO:0007669"/>
    <property type="project" value="InterPro"/>
</dbReference>
<evidence type="ECO:0000256" key="1">
    <source>
        <dbReference type="SAM" id="MobiDB-lite"/>
    </source>
</evidence>
<dbReference type="Pfam" id="PF07813">
    <property type="entry name" value="LTXXQ"/>
    <property type="match status" value="1"/>
</dbReference>
<dbReference type="AlphaFoldDB" id="A0A1H8IF88"/>